<protein>
    <submittedName>
        <fullName evidence="2">Uncharacterized protein</fullName>
    </submittedName>
</protein>
<feature type="compositionally biased region" description="Low complexity" evidence="1">
    <location>
        <begin position="41"/>
        <end position="58"/>
    </location>
</feature>
<reference evidence="2" key="1">
    <citation type="submission" date="2021-02" db="EMBL/GenBank/DDBJ databases">
        <authorList>
            <person name="Nowell W R."/>
        </authorList>
    </citation>
    <scope>NUCLEOTIDE SEQUENCE</scope>
</reference>
<comment type="caution">
    <text evidence="2">The sequence shown here is derived from an EMBL/GenBank/DDBJ whole genome shotgun (WGS) entry which is preliminary data.</text>
</comment>
<evidence type="ECO:0000313" key="2">
    <source>
        <dbReference type="EMBL" id="CAF3808600.1"/>
    </source>
</evidence>
<dbReference type="EMBL" id="CAJOAX010002622">
    <property type="protein sequence ID" value="CAF3808600.1"/>
    <property type="molecule type" value="Genomic_DNA"/>
</dbReference>
<evidence type="ECO:0000256" key="1">
    <source>
        <dbReference type="SAM" id="MobiDB-lite"/>
    </source>
</evidence>
<feature type="compositionally biased region" description="Basic and acidic residues" evidence="1">
    <location>
        <begin position="142"/>
        <end position="152"/>
    </location>
</feature>
<feature type="region of interest" description="Disordered" evidence="1">
    <location>
        <begin position="106"/>
        <end position="166"/>
    </location>
</feature>
<dbReference type="AlphaFoldDB" id="A0A819BVX2"/>
<accession>A0A819BVX2</accession>
<dbReference type="Proteomes" id="UP000663823">
    <property type="component" value="Unassembled WGS sequence"/>
</dbReference>
<organism evidence="2 3">
    <name type="scientific">Rotaria sordida</name>
    <dbReference type="NCBI Taxonomy" id="392033"/>
    <lineage>
        <taxon>Eukaryota</taxon>
        <taxon>Metazoa</taxon>
        <taxon>Spiralia</taxon>
        <taxon>Gnathifera</taxon>
        <taxon>Rotifera</taxon>
        <taxon>Eurotatoria</taxon>
        <taxon>Bdelloidea</taxon>
        <taxon>Philodinida</taxon>
        <taxon>Philodinidae</taxon>
        <taxon>Rotaria</taxon>
    </lineage>
</organism>
<name>A0A819BVX2_9BILA</name>
<sequence>MSTAAQKCAHSASSSDEDGVAFLGPVPSTPDRRPLRRARLDASSSSVSSIVSPDDVSTGQGVDLDMDMDISVSIIGGTPADVDCGQDEVNLALSSGVDAMVPPIGDGNSDSGSITVGVPPIDECSDDDEYDNFIADPNNYSHSDDYDAKDSYNNDDDDEDRYSSNSSSVVVLEPPVGNITGDMSVYHRISNKKTNIIMGNGYESDIAINDVALSQSGNCAFFTSITQVLVTPQEIVYECDFEENTFCDW</sequence>
<feature type="region of interest" description="Disordered" evidence="1">
    <location>
        <begin position="1"/>
        <end position="63"/>
    </location>
</feature>
<evidence type="ECO:0000313" key="3">
    <source>
        <dbReference type="Proteomes" id="UP000663823"/>
    </source>
</evidence>
<proteinExistence type="predicted"/>
<gene>
    <name evidence="2" type="ORF">OTI717_LOCUS18695</name>
</gene>